<protein>
    <submittedName>
        <fullName evidence="1">Uncharacterized protein</fullName>
    </submittedName>
</protein>
<accession>A0ACC3A9Y5</accession>
<proteinExistence type="predicted"/>
<dbReference type="Proteomes" id="UP001172386">
    <property type="component" value="Unassembled WGS sequence"/>
</dbReference>
<organism evidence="1 2">
    <name type="scientific">Neophaeococcomyces mojaviensis</name>
    <dbReference type="NCBI Taxonomy" id="3383035"/>
    <lineage>
        <taxon>Eukaryota</taxon>
        <taxon>Fungi</taxon>
        <taxon>Dikarya</taxon>
        <taxon>Ascomycota</taxon>
        <taxon>Pezizomycotina</taxon>
        <taxon>Eurotiomycetes</taxon>
        <taxon>Chaetothyriomycetidae</taxon>
        <taxon>Chaetothyriales</taxon>
        <taxon>Chaetothyriales incertae sedis</taxon>
        <taxon>Neophaeococcomyces</taxon>
    </lineage>
</organism>
<comment type="caution">
    <text evidence="1">The sequence shown here is derived from an EMBL/GenBank/DDBJ whole genome shotgun (WGS) entry which is preliminary data.</text>
</comment>
<gene>
    <name evidence="1" type="ORF">H2198_004042</name>
</gene>
<reference evidence="1" key="1">
    <citation type="submission" date="2022-10" db="EMBL/GenBank/DDBJ databases">
        <title>Culturing micro-colonial fungi from biological soil crusts in the Mojave desert and describing Neophaeococcomyces mojavensis, and introducing the new genera and species Taxawa tesnikishii.</title>
        <authorList>
            <person name="Kurbessoian T."/>
            <person name="Stajich J.E."/>
        </authorList>
    </citation>
    <scope>NUCLEOTIDE SEQUENCE</scope>
    <source>
        <strain evidence="1">JES_112</strain>
    </source>
</reference>
<evidence type="ECO:0000313" key="1">
    <source>
        <dbReference type="EMBL" id="KAJ9657846.1"/>
    </source>
</evidence>
<keyword evidence="2" id="KW-1185">Reference proteome</keyword>
<dbReference type="EMBL" id="JAPDRQ010000058">
    <property type="protein sequence ID" value="KAJ9657846.1"/>
    <property type="molecule type" value="Genomic_DNA"/>
</dbReference>
<name>A0ACC3A9Y5_9EURO</name>
<evidence type="ECO:0000313" key="2">
    <source>
        <dbReference type="Proteomes" id="UP001172386"/>
    </source>
</evidence>
<sequence>METIAALSLACNVIQVVETGLKTAKFLKETYDKGSSQENKDLHDLSTRLSTATIDLQAAIQPLACSQSLTKDEAELLEIAKKCDRLANDLKQRAVPNTSARRRDRLKQSVKAYWNKDDVDEIRIRLERYQQTLHTRLLINMSIRRKIDGVENAQTLEEQHTLLEAAIERHLVGQTQEINRHTTSVVDAAFQAKQDADAQDAVVEQLKSSLRFPLMNKRMNEITNNYPSTFEWVFGSTSSPTSASYSISDNAGNSLIAIDDEDEDDEDIDSKGDWTDVEDDEDDEDDGDEQEQPDDANDAKVNRRGPLHRCDNFIDWLQRGSGPYWVTGKPGSGKSTLMKLLSGDKRTQEALNVWSSQQKVLTLKHFFWLAGDQSQRDLQRMLCSLLHQILDSDLSLETILPIVRAHAMLKSKLHPDDWSCDELKNVILQICMSSVHHVCFFIDGLDEMESSQPERDEKEDLLETVRLLSTLPNVKCCIASRPLHEFEIEFRTRPSLRMQDLNKHDIGQYVGDQLKLFEDKHGRPPEVEGSEFLVKRVTGAAEGVFLWAVLVVKDLRDGFRNGDTFRILLERINRYPSGLQSLYENIWHRINESSPTYRTQAALYFGLVRASLAFKYPWGENKLDYRSILTFAIASCHQGSLISFTEQSVDSIVSWCADIVNEVRTRCIGLLETRNTFDSYNLRDGFHVLDFYANHEVSFIHRSVLEFLDNVMDAPLASKTKYTNKTSEEFILLVASASLKLVTLGKELPFFLDLELFVGVTSKAVEESPLMIQEVTEKLKEFWEYAASQRQAQDTSFRPQLARAAELHPAHSTNPFVPASDDQVGFLREPLDSVSWITTCPRSGGHLDGLQRETIRWLLQYQPDLTIQFRSSTFGFHTPRSISSRFVLHFIPRTGVYKEANFPEVAHIQEVANLLLGQIAHLETTSLICICEVYPDRTVLNYFVSRGSIVRSEVIWMLVNDRFLYEALAILVDDLSVIDKFRHQGRSAMSQPFARPVVVGRKIKEVTYKDISSSSCSYVEFLRRQYCFKALEVDGYDFASFLLSSVLKQSTPRSWFSENSELRKWFEKAYAEGTEVDIVDHLHTEGILSGPDHPDILWEAPPMYADEEATVETSNEVEPEVDIIRRQSTFGGDEDEFVDAMSNLSFGAGESEGEE</sequence>